<evidence type="ECO:0000313" key="3">
    <source>
        <dbReference type="Proteomes" id="UP001501510"/>
    </source>
</evidence>
<name>A0ABP3ULS1_9CLOT</name>
<proteinExistence type="predicted"/>
<sequence>MIRNIKNAIIELLNKDIVLGSLLITILVLIVAECMYKVGMRLGYILKI</sequence>
<evidence type="ECO:0000256" key="1">
    <source>
        <dbReference type="SAM" id="Phobius"/>
    </source>
</evidence>
<organism evidence="2 3">
    <name type="scientific">Clostridium oceanicum</name>
    <dbReference type="NCBI Taxonomy" id="1543"/>
    <lineage>
        <taxon>Bacteria</taxon>
        <taxon>Bacillati</taxon>
        <taxon>Bacillota</taxon>
        <taxon>Clostridia</taxon>
        <taxon>Eubacteriales</taxon>
        <taxon>Clostridiaceae</taxon>
        <taxon>Clostridium</taxon>
    </lineage>
</organism>
<reference evidence="3" key="1">
    <citation type="journal article" date="2019" name="Int. J. Syst. Evol. Microbiol.">
        <title>The Global Catalogue of Microorganisms (GCM) 10K type strain sequencing project: providing services to taxonomists for standard genome sequencing and annotation.</title>
        <authorList>
            <consortium name="The Broad Institute Genomics Platform"/>
            <consortium name="The Broad Institute Genome Sequencing Center for Infectious Disease"/>
            <person name="Wu L."/>
            <person name="Ma J."/>
        </authorList>
    </citation>
    <scope>NUCLEOTIDE SEQUENCE [LARGE SCALE GENOMIC DNA]</scope>
    <source>
        <strain evidence="3">JCM 1407</strain>
    </source>
</reference>
<gene>
    <name evidence="2" type="ORF">GCM10008906_15320</name>
</gene>
<evidence type="ECO:0000313" key="2">
    <source>
        <dbReference type="EMBL" id="GAA0738199.1"/>
    </source>
</evidence>
<keyword evidence="1" id="KW-0812">Transmembrane</keyword>
<keyword evidence="1" id="KW-0472">Membrane</keyword>
<dbReference type="Proteomes" id="UP001501510">
    <property type="component" value="Unassembled WGS sequence"/>
</dbReference>
<comment type="caution">
    <text evidence="2">The sequence shown here is derived from an EMBL/GenBank/DDBJ whole genome shotgun (WGS) entry which is preliminary data.</text>
</comment>
<feature type="transmembrane region" description="Helical" evidence="1">
    <location>
        <begin position="17"/>
        <end position="36"/>
    </location>
</feature>
<dbReference type="EMBL" id="BAAACG010000008">
    <property type="protein sequence ID" value="GAA0738199.1"/>
    <property type="molecule type" value="Genomic_DNA"/>
</dbReference>
<protein>
    <submittedName>
        <fullName evidence="2">Uncharacterized protein</fullName>
    </submittedName>
</protein>
<keyword evidence="3" id="KW-1185">Reference proteome</keyword>
<dbReference type="RefSeq" id="WP_343760488.1">
    <property type="nucleotide sequence ID" value="NZ_BAAACG010000008.1"/>
</dbReference>
<keyword evidence="1" id="KW-1133">Transmembrane helix</keyword>
<accession>A0ABP3ULS1</accession>